<evidence type="ECO:0000313" key="1">
    <source>
        <dbReference type="EMBL" id="PTQ91271.1"/>
    </source>
</evidence>
<accession>A0A2T5J3U8</accession>
<dbReference type="InterPro" id="IPR051934">
    <property type="entry name" value="Phage_Tail_Fiber_Structural"/>
</dbReference>
<comment type="caution">
    <text evidence="1">The sequence shown here is derived from an EMBL/GenBank/DDBJ whole genome shotgun (WGS) entry which is preliminary data.</text>
</comment>
<name>A0A2T5J3U8_9GAMM</name>
<organism evidence="1 2">
    <name type="scientific">Agitococcus lubricus</name>
    <dbReference type="NCBI Taxonomy" id="1077255"/>
    <lineage>
        <taxon>Bacteria</taxon>
        <taxon>Pseudomonadati</taxon>
        <taxon>Pseudomonadota</taxon>
        <taxon>Gammaproteobacteria</taxon>
        <taxon>Moraxellales</taxon>
        <taxon>Moraxellaceae</taxon>
        <taxon>Agitococcus</taxon>
    </lineage>
</organism>
<evidence type="ECO:0000313" key="2">
    <source>
        <dbReference type="Proteomes" id="UP000244223"/>
    </source>
</evidence>
<dbReference type="EMBL" id="QAON01000001">
    <property type="protein sequence ID" value="PTQ91271.1"/>
    <property type="molecule type" value="Genomic_DNA"/>
</dbReference>
<dbReference type="Proteomes" id="UP000244223">
    <property type="component" value="Unassembled WGS sequence"/>
</dbReference>
<keyword evidence="2" id="KW-1185">Reference proteome</keyword>
<dbReference type="RefSeq" id="WP_107864285.1">
    <property type="nucleotide sequence ID" value="NZ_QAON01000001.1"/>
</dbReference>
<dbReference type="PANTHER" id="PTHR35191">
    <property type="entry name" value="PROPHAGE SIDE TAIL FIBER PROTEIN HOMOLOG STFQ-RELATED"/>
    <property type="match status" value="1"/>
</dbReference>
<sequence length="479" mass="52182">MPNFPEQPNFDLKVPSLPTYNIGWLHRLNEALQAVVNRTRWLYENAGDASVEFIDSLESTRIDAGLSANQGVVIYTILQQLGLLIESKADLESPIFSGTVRLPTAVQGTNDDEAASTQFVNDAIYNAINALISNAPEALNQLNELAAALNNDPNFATTILNAVATKLAFDVVQTLTLEQKNNVYETLGLKAGAFAEDSDDLSEGLTNLYFSESRVLGTILSALSFLDSSPVLATDNALVAFGKLQAQINAVNSPANQNYWIEDFDGHSSTFKMLFLSASATNISTSVVSDGNSVPLNQPFNGALYLKPTSTTFSGQVSTNASPSTQIQHHFFSNEVDISTRFMLLDNDTNTFVAEVGWGMWRTSFSSPDVGFYARVNYQASTIVFYTNNALVQANSPAFAFINYGITTNKFLKLRMRHTGTAIECYINNVLVHTFNANLPAKAHAFGFAFQNLTLASPSSNAGLVIDYVDKKVKFSTAR</sequence>
<protein>
    <submittedName>
        <fullName evidence="1">Uncharacterized protein</fullName>
    </submittedName>
</protein>
<proteinExistence type="predicted"/>
<dbReference type="OrthoDB" id="9810174at2"/>
<dbReference type="PANTHER" id="PTHR35191:SF1">
    <property type="entry name" value="PROPHAGE SIDE TAIL FIBER PROTEIN HOMOLOG STFQ-RELATED"/>
    <property type="match status" value="1"/>
</dbReference>
<reference evidence="1 2" key="1">
    <citation type="submission" date="2018-04" db="EMBL/GenBank/DDBJ databases">
        <title>Genomic Encyclopedia of Archaeal and Bacterial Type Strains, Phase II (KMG-II): from individual species to whole genera.</title>
        <authorList>
            <person name="Goeker M."/>
        </authorList>
    </citation>
    <scope>NUCLEOTIDE SEQUENCE [LARGE SCALE GENOMIC DNA]</scope>
    <source>
        <strain evidence="1 2">DSM 5822</strain>
    </source>
</reference>
<gene>
    <name evidence="1" type="ORF">C8N29_101344</name>
</gene>
<dbReference type="AlphaFoldDB" id="A0A2T5J3U8"/>